<keyword evidence="3" id="KW-1185">Reference proteome</keyword>
<dbReference type="SUPFAM" id="SSF52540">
    <property type="entry name" value="P-loop containing nucleoside triphosphate hydrolases"/>
    <property type="match status" value="1"/>
</dbReference>
<dbReference type="PROSITE" id="PS50893">
    <property type="entry name" value="ABC_TRANSPORTER_2"/>
    <property type="match status" value="1"/>
</dbReference>
<dbReference type="InterPro" id="IPR027417">
    <property type="entry name" value="P-loop_NTPase"/>
</dbReference>
<feature type="domain" description="ABC transporter" evidence="1">
    <location>
        <begin position="4"/>
        <end position="228"/>
    </location>
</feature>
<gene>
    <name evidence="2" type="ORF">SAMN04490187_3467</name>
</gene>
<dbReference type="Pfam" id="PF00005">
    <property type="entry name" value="ABC_tran"/>
    <property type="match status" value="1"/>
</dbReference>
<dbReference type="PANTHER" id="PTHR43038">
    <property type="entry name" value="ATP-BINDING CASSETTE, SUB-FAMILY H, MEMBER 1"/>
    <property type="match status" value="1"/>
</dbReference>
<dbReference type="RefSeq" id="WP_057715397.1">
    <property type="nucleotide sequence ID" value="NZ_FNTC01000002.1"/>
</dbReference>
<keyword evidence="2" id="KW-0547">Nucleotide-binding</keyword>
<dbReference type="Gene3D" id="3.40.50.300">
    <property type="entry name" value="P-loop containing nucleotide triphosphate hydrolases"/>
    <property type="match status" value="1"/>
</dbReference>
<dbReference type="Proteomes" id="UP000198542">
    <property type="component" value="Unassembled WGS sequence"/>
</dbReference>
<dbReference type="InterPro" id="IPR003439">
    <property type="entry name" value="ABC_transporter-like_ATP-bd"/>
</dbReference>
<dbReference type="GO" id="GO:0016887">
    <property type="term" value="F:ATP hydrolysis activity"/>
    <property type="evidence" value="ECO:0007669"/>
    <property type="project" value="InterPro"/>
</dbReference>
<dbReference type="GO" id="GO:0005524">
    <property type="term" value="F:ATP binding"/>
    <property type="evidence" value="ECO:0007669"/>
    <property type="project" value="UniProtKB-KW"/>
</dbReference>
<evidence type="ECO:0000313" key="2">
    <source>
        <dbReference type="EMBL" id="SEC18237.1"/>
    </source>
</evidence>
<protein>
    <submittedName>
        <fullName evidence="2">ABC-2 type transport system ATP-binding protein</fullName>
    </submittedName>
</protein>
<name>A0A231G0S0_PSEJE</name>
<proteinExistence type="predicted"/>
<dbReference type="AlphaFoldDB" id="A0A231G0S0"/>
<organism evidence="2 3">
    <name type="scientific">Pseudomonas jessenii</name>
    <dbReference type="NCBI Taxonomy" id="77298"/>
    <lineage>
        <taxon>Bacteria</taxon>
        <taxon>Pseudomonadati</taxon>
        <taxon>Pseudomonadota</taxon>
        <taxon>Gammaproteobacteria</taxon>
        <taxon>Pseudomonadales</taxon>
        <taxon>Pseudomonadaceae</taxon>
        <taxon>Pseudomonas</taxon>
    </lineage>
</organism>
<evidence type="ECO:0000259" key="1">
    <source>
        <dbReference type="PROSITE" id="PS50893"/>
    </source>
</evidence>
<keyword evidence="2" id="KW-0067">ATP-binding</keyword>
<dbReference type="EMBL" id="FNTC01000002">
    <property type="protein sequence ID" value="SEC18237.1"/>
    <property type="molecule type" value="Genomic_DNA"/>
</dbReference>
<dbReference type="PANTHER" id="PTHR43038:SF3">
    <property type="entry name" value="ABC TRANSPORTER G FAMILY MEMBER 20 ISOFORM X1"/>
    <property type="match status" value="1"/>
</dbReference>
<sequence length="245" mass="27384">MGIIKASSLCFEYSEKTIFNDASISVIPGSITGLLGPNGSGKTTFFDIVCGLKKAKEGQLVNRFVRQLYLSQTIMTPPVLRMFDIFKMTTLLCSPIRMSQEHALKKLAVWSPEIIERYKEIWSKKSSVCSYGEKRWFFTLSLLAVEADLVILDEPTAGVDPEFRHYIWKCLRGAAAEGTAILVSSHNIEEVVSNCDNFYMISMRRFVPFSSGKEFLDSYGASTLDEAFIRAAVAPVFTAPSTQKK</sequence>
<accession>A0A231G0S0</accession>
<evidence type="ECO:0000313" key="3">
    <source>
        <dbReference type="Proteomes" id="UP000198542"/>
    </source>
</evidence>
<reference evidence="3" key="1">
    <citation type="submission" date="2016-10" db="EMBL/GenBank/DDBJ databases">
        <authorList>
            <person name="Varghese N."/>
            <person name="Submissions S."/>
        </authorList>
    </citation>
    <scope>NUCLEOTIDE SEQUENCE [LARGE SCALE GENOMIC DNA]</scope>
    <source>
        <strain evidence="3">BS3660</strain>
    </source>
</reference>